<gene>
    <name evidence="3" type="ORF">DPMN_177183</name>
</gene>
<evidence type="ECO:0000256" key="1">
    <source>
        <dbReference type="SAM" id="Phobius"/>
    </source>
</evidence>
<protein>
    <recommendedName>
        <fullName evidence="2">F5/8 type C domain-containing protein</fullName>
    </recommendedName>
</protein>
<dbReference type="Pfam" id="PF00754">
    <property type="entry name" value="F5_F8_type_C"/>
    <property type="match status" value="1"/>
</dbReference>
<dbReference type="CDD" id="cd00057">
    <property type="entry name" value="FA58C"/>
    <property type="match status" value="1"/>
</dbReference>
<evidence type="ECO:0000313" key="4">
    <source>
        <dbReference type="Proteomes" id="UP000828390"/>
    </source>
</evidence>
<evidence type="ECO:0000313" key="3">
    <source>
        <dbReference type="EMBL" id="KAH3775777.1"/>
    </source>
</evidence>
<dbReference type="Proteomes" id="UP000828390">
    <property type="component" value="Unassembled WGS sequence"/>
</dbReference>
<organism evidence="3 4">
    <name type="scientific">Dreissena polymorpha</name>
    <name type="common">Zebra mussel</name>
    <name type="synonym">Mytilus polymorpha</name>
    <dbReference type="NCBI Taxonomy" id="45954"/>
    <lineage>
        <taxon>Eukaryota</taxon>
        <taxon>Metazoa</taxon>
        <taxon>Spiralia</taxon>
        <taxon>Lophotrochozoa</taxon>
        <taxon>Mollusca</taxon>
        <taxon>Bivalvia</taxon>
        <taxon>Autobranchia</taxon>
        <taxon>Heteroconchia</taxon>
        <taxon>Euheterodonta</taxon>
        <taxon>Imparidentia</taxon>
        <taxon>Neoheterodontei</taxon>
        <taxon>Myida</taxon>
        <taxon>Dreissenoidea</taxon>
        <taxon>Dreissenidae</taxon>
        <taxon>Dreissena</taxon>
    </lineage>
</organism>
<comment type="caution">
    <text evidence="3">The sequence shown here is derived from an EMBL/GenBank/DDBJ whole genome shotgun (WGS) entry which is preliminary data.</text>
</comment>
<dbReference type="SMART" id="SM00231">
    <property type="entry name" value="FA58C"/>
    <property type="match status" value="1"/>
</dbReference>
<dbReference type="PANTHER" id="PTHR24543">
    <property type="entry name" value="MULTICOPPER OXIDASE-RELATED"/>
    <property type="match status" value="1"/>
</dbReference>
<keyword evidence="1" id="KW-1133">Transmembrane helix</keyword>
<dbReference type="AlphaFoldDB" id="A0A9D4IKB7"/>
<keyword evidence="1" id="KW-0812">Transmembrane</keyword>
<proteinExistence type="predicted"/>
<keyword evidence="1" id="KW-0472">Membrane</keyword>
<reference evidence="3" key="2">
    <citation type="submission" date="2020-11" db="EMBL/GenBank/DDBJ databases">
        <authorList>
            <person name="McCartney M.A."/>
            <person name="Auch B."/>
            <person name="Kono T."/>
            <person name="Mallez S."/>
            <person name="Becker A."/>
            <person name="Gohl D.M."/>
            <person name="Silverstein K.A.T."/>
            <person name="Koren S."/>
            <person name="Bechman K.B."/>
            <person name="Herman A."/>
            <person name="Abrahante J.E."/>
            <person name="Garbe J."/>
        </authorList>
    </citation>
    <scope>NUCLEOTIDE SEQUENCE</scope>
    <source>
        <strain evidence="3">Duluth1</strain>
        <tissue evidence="3">Whole animal</tissue>
    </source>
</reference>
<evidence type="ECO:0000259" key="2">
    <source>
        <dbReference type="PROSITE" id="PS50022"/>
    </source>
</evidence>
<reference evidence="3" key="1">
    <citation type="journal article" date="2019" name="bioRxiv">
        <title>The Genome of the Zebra Mussel, Dreissena polymorpha: A Resource for Invasive Species Research.</title>
        <authorList>
            <person name="McCartney M.A."/>
            <person name="Auch B."/>
            <person name="Kono T."/>
            <person name="Mallez S."/>
            <person name="Zhang Y."/>
            <person name="Obille A."/>
            <person name="Becker A."/>
            <person name="Abrahante J.E."/>
            <person name="Garbe J."/>
            <person name="Badalamenti J.P."/>
            <person name="Herman A."/>
            <person name="Mangelson H."/>
            <person name="Liachko I."/>
            <person name="Sullivan S."/>
            <person name="Sone E.D."/>
            <person name="Koren S."/>
            <person name="Silverstein K.A.T."/>
            <person name="Beckman K.B."/>
            <person name="Gohl D.M."/>
        </authorList>
    </citation>
    <scope>NUCLEOTIDE SEQUENCE</scope>
    <source>
        <strain evidence="3">Duluth1</strain>
        <tissue evidence="3">Whole animal</tissue>
    </source>
</reference>
<feature type="domain" description="F5/8 type C" evidence="2">
    <location>
        <begin position="11"/>
        <end position="178"/>
    </location>
</feature>
<dbReference type="SUPFAM" id="SSF49785">
    <property type="entry name" value="Galactose-binding domain-like"/>
    <property type="match status" value="1"/>
</dbReference>
<dbReference type="InterPro" id="IPR008979">
    <property type="entry name" value="Galactose-bd-like_sf"/>
</dbReference>
<keyword evidence="4" id="KW-1185">Reference proteome</keyword>
<dbReference type="PANTHER" id="PTHR24543:SF325">
    <property type="entry name" value="F5_8 TYPE C DOMAIN-CONTAINING PROTEIN"/>
    <property type="match status" value="1"/>
</dbReference>
<dbReference type="Gene3D" id="2.60.120.260">
    <property type="entry name" value="Galactose-binding domain-like"/>
    <property type="match status" value="1"/>
</dbReference>
<dbReference type="PROSITE" id="PS50022">
    <property type="entry name" value="FA58C_3"/>
    <property type="match status" value="1"/>
</dbReference>
<dbReference type="InterPro" id="IPR000421">
    <property type="entry name" value="FA58C"/>
</dbReference>
<name>A0A9D4IKB7_DREPO</name>
<accession>A0A9D4IKB7</accession>
<feature type="transmembrane region" description="Helical" evidence="1">
    <location>
        <begin position="316"/>
        <end position="338"/>
    </location>
</feature>
<dbReference type="EMBL" id="JAIWYP010000009">
    <property type="protein sequence ID" value="KAH3775777.1"/>
    <property type="molecule type" value="Genomic_DNA"/>
</dbReference>
<sequence length="393" mass="43274">MCLIGRGNSTCPESKYLVSGTRPIPDEYLTASSEYHPEKLFDDHSPRRSRLDTKEVASVEKFLCGGWAAQNNDDKQWIQARFLELNYITGIVTQGRAFYYDIRHHQRVTSYQIHFSEDCVNFVTLTKTNGENETFPGNTDQDSHVTNMLPSPIRALCVRIQPITWVLHVTLRFDVLGCSCEDRYGSQCEHICPTNCASVNNGTRCDDQGVCVDGCFGDFFGRQCNNPCPTNCAARANGSRCDQKGVCINGCVNDHFGTQCSNPCPTNCAPRAGESRCSNPGTCTLGCITGYTGDRCASSIEGFVSEESGTGFKSGMIASLIVNVVAIVIIVVMICLLWKKRLTSKDIVNRSISDRSGPSALNEYSIETCSVYSTLDNQREKAEPYASINFGHA</sequence>